<feature type="region of interest" description="Disordered" evidence="6">
    <location>
        <begin position="543"/>
        <end position="567"/>
    </location>
</feature>
<evidence type="ECO:0000256" key="5">
    <source>
        <dbReference type="ARBA" id="ARBA00023242"/>
    </source>
</evidence>
<dbReference type="EMBL" id="JAXQNO010000002">
    <property type="protein sequence ID" value="KAK4802051.1"/>
    <property type="molecule type" value="Genomic_DNA"/>
</dbReference>
<dbReference type="Pfam" id="PF02365">
    <property type="entry name" value="NAM"/>
    <property type="match status" value="1"/>
</dbReference>
<dbReference type="AlphaFoldDB" id="A0AAN7RL89"/>
<evidence type="ECO:0000313" key="9">
    <source>
        <dbReference type="Proteomes" id="UP001346149"/>
    </source>
</evidence>
<feature type="compositionally biased region" description="Polar residues" evidence="6">
    <location>
        <begin position="171"/>
        <end position="184"/>
    </location>
</feature>
<comment type="caution">
    <text evidence="8">The sequence shown here is derived from an EMBL/GenBank/DDBJ whole genome shotgun (WGS) entry which is preliminary data.</text>
</comment>
<name>A0AAN7RL89_TRANT</name>
<evidence type="ECO:0000256" key="2">
    <source>
        <dbReference type="ARBA" id="ARBA00023015"/>
    </source>
</evidence>
<evidence type="ECO:0000313" key="8">
    <source>
        <dbReference type="EMBL" id="KAK4802051.1"/>
    </source>
</evidence>
<dbReference type="SUPFAM" id="SSF101941">
    <property type="entry name" value="NAC domain"/>
    <property type="match status" value="1"/>
</dbReference>
<dbReference type="PANTHER" id="PTHR31989">
    <property type="entry name" value="NAC DOMAIN-CONTAINING PROTEIN 82-RELATED"/>
    <property type="match status" value="1"/>
</dbReference>
<dbReference type="GO" id="GO:0005634">
    <property type="term" value="C:nucleus"/>
    <property type="evidence" value="ECO:0007669"/>
    <property type="project" value="UniProtKB-SubCell"/>
</dbReference>
<keyword evidence="3" id="KW-0238">DNA-binding</keyword>
<keyword evidence="2" id="KW-0805">Transcription regulation</keyword>
<evidence type="ECO:0000256" key="3">
    <source>
        <dbReference type="ARBA" id="ARBA00023125"/>
    </source>
</evidence>
<dbReference type="InterPro" id="IPR036093">
    <property type="entry name" value="NAC_dom_sf"/>
</dbReference>
<proteinExistence type="predicted"/>
<dbReference type="PROSITE" id="PS51005">
    <property type="entry name" value="NAC"/>
    <property type="match status" value="1"/>
</dbReference>
<organism evidence="8 9">
    <name type="scientific">Trapa natans</name>
    <name type="common">Water chestnut</name>
    <dbReference type="NCBI Taxonomy" id="22666"/>
    <lineage>
        <taxon>Eukaryota</taxon>
        <taxon>Viridiplantae</taxon>
        <taxon>Streptophyta</taxon>
        <taxon>Embryophyta</taxon>
        <taxon>Tracheophyta</taxon>
        <taxon>Spermatophyta</taxon>
        <taxon>Magnoliopsida</taxon>
        <taxon>eudicotyledons</taxon>
        <taxon>Gunneridae</taxon>
        <taxon>Pentapetalae</taxon>
        <taxon>rosids</taxon>
        <taxon>malvids</taxon>
        <taxon>Myrtales</taxon>
        <taxon>Lythraceae</taxon>
        <taxon>Trapa</taxon>
    </lineage>
</organism>
<protein>
    <recommendedName>
        <fullName evidence="7">NAC domain-containing protein</fullName>
    </recommendedName>
</protein>
<dbReference type="GO" id="GO:0003677">
    <property type="term" value="F:DNA binding"/>
    <property type="evidence" value="ECO:0007669"/>
    <property type="project" value="UniProtKB-KW"/>
</dbReference>
<dbReference type="Proteomes" id="UP001346149">
    <property type="component" value="Unassembled WGS sequence"/>
</dbReference>
<accession>A0AAN7RL89</accession>
<feature type="region of interest" description="Disordered" evidence="6">
    <location>
        <begin position="163"/>
        <end position="193"/>
    </location>
</feature>
<keyword evidence="9" id="KW-1185">Reference proteome</keyword>
<dbReference type="Gene3D" id="2.170.150.80">
    <property type="entry name" value="NAC domain"/>
    <property type="match status" value="1"/>
</dbReference>
<evidence type="ECO:0000256" key="6">
    <source>
        <dbReference type="SAM" id="MobiDB-lite"/>
    </source>
</evidence>
<feature type="domain" description="NAC" evidence="7">
    <location>
        <begin position="14"/>
        <end position="155"/>
    </location>
</feature>
<keyword evidence="5" id="KW-0539">Nucleus</keyword>
<evidence type="ECO:0000259" key="7">
    <source>
        <dbReference type="PROSITE" id="PS51005"/>
    </source>
</evidence>
<evidence type="ECO:0000256" key="1">
    <source>
        <dbReference type="ARBA" id="ARBA00004123"/>
    </source>
</evidence>
<evidence type="ECO:0000256" key="4">
    <source>
        <dbReference type="ARBA" id="ARBA00023163"/>
    </source>
</evidence>
<sequence>MMATGGKAIVLEKHPMGFGFNPSDEDLVKQLRRKLLNSKEEFCLFPEFDIYKLPPEDLITKFNELSVLASDGNKCFFYHHPRDPNRKRFSRMTKNGFWRVTGGGKPRESDQIKWLKRILVYRMGRQNSATMTDWAMHEYQIISDPRIVLCRIHKMKTNKIKGKVNPASFEASPNGSPGPTSASETPKESPEISSEEMYVNMSKESENLTVSPAINVPEYSLSTKQTHGVAEGRDSLIEDAHIDSTPLVDLGNASTDGLGYEDVSLSYIQDVSLGEDGNMCMFDPTTGPWFLKDMLPGLISPPQHPKVMPMGEISTVIDSDNEMDIHGQGAQLPIVYKKYGGQKTHFKEVPQPTLNSPEQILQGLSSTNDIHLSPICSGQGSANAFHLDQSYESLQKNLEVTQDFAVESESPLAANQYFSANLFLVSPAQSSLNSQTPIQTPNSDILSPEKMPMPLRSSSTHSMHPSSYCPGGGHANAFHLGQTYESQQQDLEVTGDFASESQLASHYSYINSSWTSPPQSTFNFQTPIQTSYSSIQLPKEMQKLPGSLSRCSMHPSSDSSGGGSANASHLGLTYESWQNNLEATRDFADEPELTATLYSNINSLLSSPPQSTLTLQPLIQTPNHYISFPEEMQKHPVSSACSMHSSSDSCGEQLCQTYESWQKDIEVNIASELLTEEQYFNNSFLVSSPLSTLKFTSPRTTNSDVSPPVMMQKVHESSSKYCVRPSPDSFSAGGIISAFQFDQSCGSPQTKLDVIQDFASELPAAKQSSNIISSLVSPPQSTFNFQTSIQSPYSIQHPEEMQKLLGLSSTCSMHPSTSSGGGGANAFHLGHAYEYRQNNLEVTHDFAVEPQLSSMQYSNIDILLASPPQSTLNLQPLIQTPNHCISFPEEMQKLPGSSLCSMYSSSDSCGEQLWKTFESWQKNIEVNITSELLTEEQYFNNSVLVSSPLSTLKFPSPRTTNFHVSPPEMMQKVQESSSKHCVHPSPDSFSAGGIISAFQFDQSYGSPQTKLDVIQDFASELPAAKWNSDIESSLESSPQSTLNFQTPIQTPHSYIQLPEEMQMLLGSSSICMHPSSDSFGERSALEATPDFATDSAVIESSLQRSSIATRYASEYRGTSYALDGSLQNYDPTISAVIENGSLQITSRGEVNISLRSYQ</sequence>
<gene>
    <name evidence="8" type="ORF">SAY86_000254</name>
</gene>
<keyword evidence="4" id="KW-0804">Transcription</keyword>
<comment type="subcellular location">
    <subcellularLocation>
        <location evidence="1">Nucleus</location>
    </subcellularLocation>
</comment>
<dbReference type="InterPro" id="IPR003441">
    <property type="entry name" value="NAC-dom"/>
</dbReference>
<dbReference type="GO" id="GO:0006355">
    <property type="term" value="P:regulation of DNA-templated transcription"/>
    <property type="evidence" value="ECO:0007669"/>
    <property type="project" value="InterPro"/>
</dbReference>
<reference evidence="8 9" key="1">
    <citation type="journal article" date="2023" name="Hortic Res">
        <title>Pangenome of water caltrop reveals structural variations and asymmetric subgenome divergence after allopolyploidization.</title>
        <authorList>
            <person name="Zhang X."/>
            <person name="Chen Y."/>
            <person name="Wang L."/>
            <person name="Yuan Y."/>
            <person name="Fang M."/>
            <person name="Shi L."/>
            <person name="Lu R."/>
            <person name="Comes H.P."/>
            <person name="Ma Y."/>
            <person name="Chen Y."/>
            <person name="Huang G."/>
            <person name="Zhou Y."/>
            <person name="Zheng Z."/>
            <person name="Qiu Y."/>
        </authorList>
    </citation>
    <scope>NUCLEOTIDE SEQUENCE [LARGE SCALE GENOMIC DNA]</scope>
    <source>
        <strain evidence="8">F231</strain>
    </source>
</reference>